<evidence type="ECO:0000256" key="4">
    <source>
        <dbReference type="ARBA" id="ARBA00023136"/>
    </source>
</evidence>
<evidence type="ECO:0000256" key="2">
    <source>
        <dbReference type="ARBA" id="ARBA00022692"/>
    </source>
</evidence>
<evidence type="ECO:0000313" key="8">
    <source>
        <dbReference type="EMBL" id="KAK3677216.1"/>
    </source>
</evidence>
<feature type="transmembrane region" description="Helical" evidence="6">
    <location>
        <begin position="136"/>
        <end position="158"/>
    </location>
</feature>
<evidence type="ECO:0000256" key="6">
    <source>
        <dbReference type="SAM" id="Phobius"/>
    </source>
</evidence>
<evidence type="ECO:0000256" key="3">
    <source>
        <dbReference type="ARBA" id="ARBA00022989"/>
    </source>
</evidence>
<organism evidence="8 9">
    <name type="scientific">Recurvomyces mirabilis</name>
    <dbReference type="NCBI Taxonomy" id="574656"/>
    <lineage>
        <taxon>Eukaryota</taxon>
        <taxon>Fungi</taxon>
        <taxon>Dikarya</taxon>
        <taxon>Ascomycota</taxon>
        <taxon>Pezizomycotina</taxon>
        <taxon>Dothideomycetes</taxon>
        <taxon>Dothideomycetidae</taxon>
        <taxon>Mycosphaerellales</taxon>
        <taxon>Teratosphaeriaceae</taxon>
        <taxon>Recurvomyces</taxon>
    </lineage>
</organism>
<gene>
    <name evidence="8" type="ORF">LTR78_002754</name>
</gene>
<comment type="subcellular location">
    <subcellularLocation>
        <location evidence="1">Membrane</location>
        <topology evidence="1">Multi-pass membrane protein</topology>
    </subcellularLocation>
</comment>
<sequence length="397" mass="43872">MATTAVPAIPTVNAYINPAGFSTPGLENHGYTVWLALVIMVIISGTTVCLRVLIRTSANQMGSDDWAIVAAMTTLWAMSVRTGYGSDYLKLSIPQRQEFNKYWFLGAIFYPVTLGLFKTSVILLNKRIFVQQKFQIVCWITLVVNSCWCLGNTLGWIFQCLPVQSMWGMAKARYCFDNDGKWISLVTWDVGTDVWIMAMAVPMIWHLRLATRQKIGLIGIFMLGAVVVVFSIMSCSAVLTSVQYENVHGHKQNKYGFALANLFQVLESNMGVIGASLPVLRIPAKQFLPRIFGGRGSSQGSGKHAHYYESDSFTNRYVLQKLPERSKDGSWHNVSVSGGDKLRSGARKSDELGIIEESADIAGKSADTVDWSNGGSMSPFPSVIRKQSSVHVSVNRT</sequence>
<accession>A0AAE0WSQ9</accession>
<comment type="similarity">
    <text evidence="5">Belongs to the SAT4 family.</text>
</comment>
<dbReference type="PANTHER" id="PTHR33048:SF47">
    <property type="entry name" value="INTEGRAL MEMBRANE PROTEIN-RELATED"/>
    <property type="match status" value="1"/>
</dbReference>
<keyword evidence="4 6" id="KW-0472">Membrane</keyword>
<feature type="transmembrane region" description="Helical" evidence="6">
    <location>
        <begin position="217"/>
        <end position="239"/>
    </location>
</feature>
<evidence type="ECO:0000256" key="1">
    <source>
        <dbReference type="ARBA" id="ARBA00004141"/>
    </source>
</evidence>
<feature type="transmembrane region" description="Helical" evidence="6">
    <location>
        <begin position="182"/>
        <end position="205"/>
    </location>
</feature>
<feature type="transmembrane region" description="Helical" evidence="6">
    <location>
        <begin position="31"/>
        <end position="54"/>
    </location>
</feature>
<dbReference type="InterPro" id="IPR052337">
    <property type="entry name" value="SAT4-like"/>
</dbReference>
<dbReference type="EMBL" id="JAUTXT010000007">
    <property type="protein sequence ID" value="KAK3677216.1"/>
    <property type="molecule type" value="Genomic_DNA"/>
</dbReference>
<feature type="transmembrane region" description="Helical" evidence="6">
    <location>
        <begin position="66"/>
        <end position="84"/>
    </location>
</feature>
<dbReference type="InterPro" id="IPR049326">
    <property type="entry name" value="Rhodopsin_dom_fungi"/>
</dbReference>
<feature type="domain" description="Rhodopsin" evidence="7">
    <location>
        <begin position="50"/>
        <end position="284"/>
    </location>
</feature>
<evidence type="ECO:0000259" key="7">
    <source>
        <dbReference type="Pfam" id="PF20684"/>
    </source>
</evidence>
<dbReference type="Pfam" id="PF20684">
    <property type="entry name" value="Fung_rhodopsin"/>
    <property type="match status" value="1"/>
</dbReference>
<feature type="transmembrane region" description="Helical" evidence="6">
    <location>
        <begin position="104"/>
        <end position="124"/>
    </location>
</feature>
<protein>
    <recommendedName>
        <fullName evidence="7">Rhodopsin domain-containing protein</fullName>
    </recommendedName>
</protein>
<comment type="caution">
    <text evidence="8">The sequence shown here is derived from an EMBL/GenBank/DDBJ whole genome shotgun (WGS) entry which is preliminary data.</text>
</comment>
<reference evidence="8" key="1">
    <citation type="submission" date="2023-07" db="EMBL/GenBank/DDBJ databases">
        <title>Black Yeasts Isolated from many extreme environments.</title>
        <authorList>
            <person name="Coleine C."/>
            <person name="Stajich J.E."/>
            <person name="Selbmann L."/>
        </authorList>
    </citation>
    <scope>NUCLEOTIDE SEQUENCE</scope>
    <source>
        <strain evidence="8">CCFEE 5485</strain>
    </source>
</reference>
<name>A0AAE0WSQ9_9PEZI</name>
<evidence type="ECO:0000256" key="5">
    <source>
        <dbReference type="ARBA" id="ARBA00038359"/>
    </source>
</evidence>
<keyword evidence="9" id="KW-1185">Reference proteome</keyword>
<evidence type="ECO:0000313" key="9">
    <source>
        <dbReference type="Proteomes" id="UP001274830"/>
    </source>
</evidence>
<dbReference type="PANTHER" id="PTHR33048">
    <property type="entry name" value="PTH11-LIKE INTEGRAL MEMBRANE PROTEIN (AFU_ORTHOLOGUE AFUA_5G11245)"/>
    <property type="match status" value="1"/>
</dbReference>
<keyword evidence="3 6" id="KW-1133">Transmembrane helix</keyword>
<dbReference type="GO" id="GO:0016020">
    <property type="term" value="C:membrane"/>
    <property type="evidence" value="ECO:0007669"/>
    <property type="project" value="UniProtKB-SubCell"/>
</dbReference>
<dbReference type="Proteomes" id="UP001274830">
    <property type="component" value="Unassembled WGS sequence"/>
</dbReference>
<dbReference type="AlphaFoldDB" id="A0AAE0WSQ9"/>
<proteinExistence type="inferred from homology"/>
<feature type="transmembrane region" description="Helical" evidence="6">
    <location>
        <begin position="259"/>
        <end position="280"/>
    </location>
</feature>
<keyword evidence="2 6" id="KW-0812">Transmembrane</keyword>